<dbReference type="GO" id="GO:0016705">
    <property type="term" value="F:oxidoreductase activity, acting on paired donors, with incorporation or reduction of molecular oxygen"/>
    <property type="evidence" value="ECO:0007669"/>
    <property type="project" value="InterPro"/>
</dbReference>
<evidence type="ECO:0000256" key="8">
    <source>
        <dbReference type="SAM" id="Phobius"/>
    </source>
</evidence>
<evidence type="ECO:0000256" key="3">
    <source>
        <dbReference type="ARBA" id="ARBA00022617"/>
    </source>
</evidence>
<keyword evidence="4" id="KW-0479">Metal-binding</keyword>
<keyword evidence="7" id="KW-0503">Monooxygenase</keyword>
<evidence type="ECO:0000256" key="2">
    <source>
        <dbReference type="ARBA" id="ARBA00010617"/>
    </source>
</evidence>
<proteinExistence type="inferred from homology"/>
<dbReference type="STRING" id="3880.G7ID51"/>
<dbReference type="Proteomes" id="UP000002051">
    <property type="component" value="Unassembled WGS sequence"/>
</dbReference>
<keyword evidence="5" id="KW-0560">Oxidoreductase</keyword>
<evidence type="ECO:0000256" key="6">
    <source>
        <dbReference type="ARBA" id="ARBA00023004"/>
    </source>
</evidence>
<name>G7ID51_MEDTR</name>
<keyword evidence="8" id="KW-0472">Membrane</keyword>
<dbReference type="Gene3D" id="1.10.630.10">
    <property type="entry name" value="Cytochrome P450"/>
    <property type="match status" value="1"/>
</dbReference>
<dbReference type="SUPFAM" id="SSF48264">
    <property type="entry name" value="Cytochrome P450"/>
    <property type="match status" value="1"/>
</dbReference>
<organism evidence="9 11">
    <name type="scientific">Medicago truncatula</name>
    <name type="common">Barrel medic</name>
    <name type="synonym">Medicago tribuloides</name>
    <dbReference type="NCBI Taxonomy" id="3880"/>
    <lineage>
        <taxon>Eukaryota</taxon>
        <taxon>Viridiplantae</taxon>
        <taxon>Streptophyta</taxon>
        <taxon>Embryophyta</taxon>
        <taxon>Tracheophyta</taxon>
        <taxon>Spermatophyta</taxon>
        <taxon>Magnoliopsida</taxon>
        <taxon>eudicotyledons</taxon>
        <taxon>Gunneridae</taxon>
        <taxon>Pentapetalae</taxon>
        <taxon>rosids</taxon>
        <taxon>fabids</taxon>
        <taxon>Fabales</taxon>
        <taxon>Fabaceae</taxon>
        <taxon>Papilionoideae</taxon>
        <taxon>50 kb inversion clade</taxon>
        <taxon>NPAAA clade</taxon>
        <taxon>Hologalegina</taxon>
        <taxon>IRL clade</taxon>
        <taxon>Trifolieae</taxon>
        <taxon>Medicago</taxon>
    </lineage>
</organism>
<evidence type="ECO:0000313" key="10">
    <source>
        <dbReference type="EnsemblPlants" id="AES62641"/>
    </source>
</evidence>
<protein>
    <submittedName>
        <fullName evidence="9">Cytochrome P450 family protein, putative</fullName>
    </submittedName>
</protein>
<dbReference type="AlphaFoldDB" id="G7ID51"/>
<reference evidence="9 11" key="2">
    <citation type="journal article" date="2014" name="BMC Genomics">
        <title>An improved genome release (version Mt4.0) for the model legume Medicago truncatula.</title>
        <authorList>
            <person name="Tang H."/>
            <person name="Krishnakumar V."/>
            <person name="Bidwell S."/>
            <person name="Rosen B."/>
            <person name="Chan A."/>
            <person name="Zhou S."/>
            <person name="Gentzbittel L."/>
            <person name="Childs K.L."/>
            <person name="Yandell M."/>
            <person name="Gundlach H."/>
            <person name="Mayer K.F."/>
            <person name="Schwartz D.C."/>
            <person name="Town C.D."/>
        </authorList>
    </citation>
    <scope>GENOME REANNOTATION</scope>
    <source>
        <strain evidence="10 11">cv. Jemalong A17</strain>
    </source>
</reference>
<evidence type="ECO:0000256" key="4">
    <source>
        <dbReference type="ARBA" id="ARBA00022723"/>
    </source>
</evidence>
<accession>G7ID51</accession>
<dbReference type="HOGENOM" id="CLU_122119_0_0_1"/>
<dbReference type="EnsemblPlants" id="AES62641">
    <property type="protein sequence ID" value="AES62641"/>
    <property type="gene ID" value="MTR_1g102390"/>
</dbReference>
<dbReference type="GO" id="GO:0020037">
    <property type="term" value="F:heme binding"/>
    <property type="evidence" value="ECO:0007669"/>
    <property type="project" value="InterPro"/>
</dbReference>
<sequence length="139" mass="16232">MEFIDFLFAMKPLFPILIAIGLAGFIIKIHGIRNFDKKRKYHPVAGTVLHELFNFHRLLEYSTDITSKRKIYRLLSFNRSEVYTSDPANIEHILATNFSNYGKGWYHHSVLEDLLGDGIFTIDGEKWRHQQAINSQLSY</sequence>
<accession>A0A0C3UU53</accession>
<dbReference type="GO" id="GO:0005506">
    <property type="term" value="F:iron ion binding"/>
    <property type="evidence" value="ECO:0007669"/>
    <property type="project" value="InterPro"/>
</dbReference>
<keyword evidence="11" id="KW-1185">Reference proteome</keyword>
<dbReference type="eggNOG" id="KOG0157">
    <property type="taxonomic scope" value="Eukaryota"/>
</dbReference>
<gene>
    <name evidence="9" type="ordered locus">MTR_1g102390</name>
</gene>
<keyword evidence="8" id="KW-1133">Transmembrane helix</keyword>
<dbReference type="OrthoDB" id="1470350at2759"/>
<evidence type="ECO:0000313" key="9">
    <source>
        <dbReference type="EMBL" id="AES62641.2"/>
    </source>
</evidence>
<dbReference type="EMBL" id="CM001217">
    <property type="protein sequence ID" value="AES62641.2"/>
    <property type="molecule type" value="Genomic_DNA"/>
</dbReference>
<reference evidence="9 11" key="1">
    <citation type="journal article" date="2011" name="Nature">
        <title>The Medicago genome provides insight into the evolution of rhizobial symbioses.</title>
        <authorList>
            <person name="Young N.D."/>
            <person name="Debelle F."/>
            <person name="Oldroyd G.E."/>
            <person name="Geurts R."/>
            <person name="Cannon S.B."/>
            <person name="Udvardi M.K."/>
            <person name="Benedito V.A."/>
            <person name="Mayer K.F."/>
            <person name="Gouzy J."/>
            <person name="Schoof H."/>
            <person name="Van de Peer Y."/>
            <person name="Proost S."/>
            <person name="Cook D.R."/>
            <person name="Meyers B.C."/>
            <person name="Spannagl M."/>
            <person name="Cheung F."/>
            <person name="De Mita S."/>
            <person name="Krishnakumar V."/>
            <person name="Gundlach H."/>
            <person name="Zhou S."/>
            <person name="Mudge J."/>
            <person name="Bharti A.K."/>
            <person name="Murray J.D."/>
            <person name="Naoumkina M.A."/>
            <person name="Rosen B."/>
            <person name="Silverstein K.A."/>
            <person name="Tang H."/>
            <person name="Rombauts S."/>
            <person name="Zhao P.X."/>
            <person name="Zhou P."/>
            <person name="Barbe V."/>
            <person name="Bardou P."/>
            <person name="Bechner M."/>
            <person name="Bellec A."/>
            <person name="Berger A."/>
            <person name="Berges H."/>
            <person name="Bidwell S."/>
            <person name="Bisseling T."/>
            <person name="Choisne N."/>
            <person name="Couloux A."/>
            <person name="Denny R."/>
            <person name="Deshpande S."/>
            <person name="Dai X."/>
            <person name="Doyle J.J."/>
            <person name="Dudez A.M."/>
            <person name="Farmer A.D."/>
            <person name="Fouteau S."/>
            <person name="Franken C."/>
            <person name="Gibelin C."/>
            <person name="Gish J."/>
            <person name="Goldstein S."/>
            <person name="Gonzalez A.J."/>
            <person name="Green P.J."/>
            <person name="Hallab A."/>
            <person name="Hartog M."/>
            <person name="Hua A."/>
            <person name="Humphray S.J."/>
            <person name="Jeong D.H."/>
            <person name="Jing Y."/>
            <person name="Jocker A."/>
            <person name="Kenton S.M."/>
            <person name="Kim D.J."/>
            <person name="Klee K."/>
            <person name="Lai H."/>
            <person name="Lang C."/>
            <person name="Lin S."/>
            <person name="Macmil S.L."/>
            <person name="Magdelenat G."/>
            <person name="Matthews L."/>
            <person name="McCorrison J."/>
            <person name="Monaghan E.L."/>
            <person name="Mun J.H."/>
            <person name="Najar F.Z."/>
            <person name="Nicholson C."/>
            <person name="Noirot C."/>
            <person name="O'Bleness M."/>
            <person name="Paule C.R."/>
            <person name="Poulain J."/>
            <person name="Prion F."/>
            <person name="Qin B."/>
            <person name="Qu C."/>
            <person name="Retzel E.F."/>
            <person name="Riddle C."/>
            <person name="Sallet E."/>
            <person name="Samain S."/>
            <person name="Samson N."/>
            <person name="Sanders I."/>
            <person name="Saurat O."/>
            <person name="Scarpelli C."/>
            <person name="Schiex T."/>
            <person name="Segurens B."/>
            <person name="Severin A.J."/>
            <person name="Sherrier D.J."/>
            <person name="Shi R."/>
            <person name="Sims S."/>
            <person name="Singer S.R."/>
            <person name="Sinharoy S."/>
            <person name="Sterck L."/>
            <person name="Viollet A."/>
            <person name="Wang B.B."/>
            <person name="Wang K."/>
            <person name="Wang M."/>
            <person name="Wang X."/>
            <person name="Warfsmann J."/>
            <person name="Weissenbach J."/>
            <person name="White D.D."/>
            <person name="White J.D."/>
            <person name="Wiley G.B."/>
            <person name="Wincker P."/>
            <person name="Xing Y."/>
            <person name="Yang L."/>
            <person name="Yao Z."/>
            <person name="Ying F."/>
            <person name="Zhai J."/>
            <person name="Zhou L."/>
            <person name="Zuber A."/>
            <person name="Denarie J."/>
            <person name="Dixon R.A."/>
            <person name="May G.D."/>
            <person name="Schwartz D.C."/>
            <person name="Rogers J."/>
            <person name="Quetier F."/>
            <person name="Town C.D."/>
            <person name="Roe B.A."/>
        </authorList>
    </citation>
    <scope>NUCLEOTIDE SEQUENCE [LARGE SCALE GENOMIC DNA]</scope>
    <source>
        <strain evidence="9">A17</strain>
        <strain evidence="10 11">cv. Jemalong A17</strain>
    </source>
</reference>
<comment type="similarity">
    <text evidence="2">Belongs to the cytochrome P450 family.</text>
</comment>
<evidence type="ECO:0000256" key="1">
    <source>
        <dbReference type="ARBA" id="ARBA00001971"/>
    </source>
</evidence>
<dbReference type="PaxDb" id="3880-AES62641"/>
<dbReference type="GO" id="GO:0004497">
    <property type="term" value="F:monooxygenase activity"/>
    <property type="evidence" value="ECO:0007669"/>
    <property type="project" value="UniProtKB-KW"/>
</dbReference>
<comment type="cofactor">
    <cofactor evidence="1">
        <name>heme</name>
        <dbReference type="ChEBI" id="CHEBI:30413"/>
    </cofactor>
</comment>
<keyword evidence="3" id="KW-0349">Heme</keyword>
<evidence type="ECO:0000256" key="7">
    <source>
        <dbReference type="ARBA" id="ARBA00023033"/>
    </source>
</evidence>
<evidence type="ECO:0000313" key="11">
    <source>
        <dbReference type="Proteomes" id="UP000002051"/>
    </source>
</evidence>
<feature type="transmembrane region" description="Helical" evidence="8">
    <location>
        <begin position="12"/>
        <end position="31"/>
    </location>
</feature>
<keyword evidence="6" id="KW-0408">Iron</keyword>
<dbReference type="PANTHER" id="PTHR24296">
    <property type="entry name" value="CYTOCHROME P450"/>
    <property type="match status" value="1"/>
</dbReference>
<dbReference type="InterPro" id="IPR036396">
    <property type="entry name" value="Cyt_P450_sf"/>
</dbReference>
<reference evidence="10" key="3">
    <citation type="submission" date="2015-04" db="UniProtKB">
        <authorList>
            <consortium name="EnsemblPlants"/>
        </authorList>
    </citation>
    <scope>IDENTIFICATION</scope>
    <source>
        <strain evidence="10">cv. Jemalong A17</strain>
    </source>
</reference>
<keyword evidence="8" id="KW-0812">Transmembrane</keyword>
<evidence type="ECO:0000256" key="5">
    <source>
        <dbReference type="ARBA" id="ARBA00023002"/>
    </source>
</evidence>